<keyword evidence="3" id="KW-0378">Hydrolase</keyword>
<organism evidence="3 4">
    <name type="scientific">Nocardioides currus</name>
    <dbReference type="NCBI Taxonomy" id="2133958"/>
    <lineage>
        <taxon>Bacteria</taxon>
        <taxon>Bacillati</taxon>
        <taxon>Actinomycetota</taxon>
        <taxon>Actinomycetes</taxon>
        <taxon>Propionibacteriales</taxon>
        <taxon>Nocardioidaceae</taxon>
        <taxon>Nocardioides</taxon>
    </lineage>
</organism>
<keyword evidence="4" id="KW-1185">Reference proteome</keyword>
<evidence type="ECO:0000256" key="1">
    <source>
        <dbReference type="ARBA" id="ARBA00023239"/>
    </source>
</evidence>
<dbReference type="InterPro" id="IPR032466">
    <property type="entry name" value="Metal_Hydrolase"/>
</dbReference>
<dbReference type="EMBL" id="PYXZ01000010">
    <property type="protein sequence ID" value="PUA79518.1"/>
    <property type="molecule type" value="Genomic_DNA"/>
</dbReference>
<dbReference type="GO" id="GO:0019748">
    <property type="term" value="P:secondary metabolic process"/>
    <property type="evidence" value="ECO:0007669"/>
    <property type="project" value="TreeGrafter"/>
</dbReference>
<dbReference type="PANTHER" id="PTHR21240:SF28">
    <property type="entry name" value="ISO-OROTATE DECARBOXYLASE (EUROFUNG)"/>
    <property type="match status" value="1"/>
</dbReference>
<comment type="caution">
    <text evidence="3">The sequence shown here is derived from an EMBL/GenBank/DDBJ whole genome shotgun (WGS) entry which is preliminary data.</text>
</comment>
<dbReference type="SUPFAM" id="SSF51556">
    <property type="entry name" value="Metallo-dependent hydrolases"/>
    <property type="match status" value="1"/>
</dbReference>
<evidence type="ECO:0000313" key="4">
    <source>
        <dbReference type="Proteomes" id="UP000244867"/>
    </source>
</evidence>
<dbReference type="GO" id="GO:0016787">
    <property type="term" value="F:hydrolase activity"/>
    <property type="evidence" value="ECO:0007669"/>
    <property type="project" value="UniProtKB-KW"/>
</dbReference>
<accession>A0A2R7YSX7</accession>
<dbReference type="Proteomes" id="UP000244867">
    <property type="component" value="Unassembled WGS sequence"/>
</dbReference>
<dbReference type="GO" id="GO:0005737">
    <property type="term" value="C:cytoplasm"/>
    <property type="evidence" value="ECO:0007669"/>
    <property type="project" value="TreeGrafter"/>
</dbReference>
<dbReference type="Gene3D" id="3.20.20.140">
    <property type="entry name" value="Metal-dependent hydrolases"/>
    <property type="match status" value="1"/>
</dbReference>
<evidence type="ECO:0000259" key="2">
    <source>
        <dbReference type="Pfam" id="PF04909"/>
    </source>
</evidence>
<gene>
    <name evidence="3" type="ORF">C7S10_19325</name>
</gene>
<dbReference type="GO" id="GO:0016831">
    <property type="term" value="F:carboxy-lyase activity"/>
    <property type="evidence" value="ECO:0007669"/>
    <property type="project" value="InterPro"/>
</dbReference>
<dbReference type="InterPro" id="IPR032465">
    <property type="entry name" value="ACMSD"/>
</dbReference>
<evidence type="ECO:0000313" key="3">
    <source>
        <dbReference type="EMBL" id="PUA79518.1"/>
    </source>
</evidence>
<dbReference type="Pfam" id="PF04909">
    <property type="entry name" value="Amidohydro_2"/>
    <property type="match status" value="1"/>
</dbReference>
<name>A0A2R7YSX7_9ACTN</name>
<feature type="domain" description="Amidohydrolase-related" evidence="2">
    <location>
        <begin position="6"/>
        <end position="303"/>
    </location>
</feature>
<sequence length="308" mass="33190">MTLGRIDTHQHVLPPAYRADLDAHNLTAGGWPTPAWDVESALSLADELGIATSILSVSAPGAHWGDDAEARVRARRANEDVAELVKDRPDRFGLFATLTLPDVDGAVAEAAYALDELGADGVVLLSNQRGAYLGDRSLDPLWAELAARSAVVFIHPTAPPMDMLPGLPSPLLDYPFDTTRTALHMVASGVLRRHPDLRVILSHAGGFLPYAGYRFPYASAFHDITSDEILEDLRKFYFDTALSSSPSAIPSLLAFADPARITFGSDFPFAPDPERWTANLDGAGLADDVLHAINRGNAESLFPRLAQS</sequence>
<dbReference type="RefSeq" id="WP_108346088.1">
    <property type="nucleotide sequence ID" value="NZ_PYXZ01000010.1"/>
</dbReference>
<dbReference type="PANTHER" id="PTHR21240">
    <property type="entry name" value="2-AMINO-3-CARBOXYLMUCONATE-6-SEMIALDEHYDE DECARBOXYLASE"/>
    <property type="match status" value="1"/>
</dbReference>
<dbReference type="InterPro" id="IPR006680">
    <property type="entry name" value="Amidohydro-rel"/>
</dbReference>
<keyword evidence="1" id="KW-0456">Lyase</keyword>
<proteinExistence type="predicted"/>
<reference evidence="3 4" key="1">
    <citation type="submission" date="2018-03" db="EMBL/GenBank/DDBJ databases">
        <authorList>
            <person name="Keele B.F."/>
        </authorList>
    </citation>
    <scope>NUCLEOTIDE SEQUENCE [LARGE SCALE GENOMIC DNA]</scope>
    <source>
        <strain evidence="3 4">IB-3</strain>
    </source>
</reference>
<dbReference type="OrthoDB" id="149172at2"/>
<dbReference type="AlphaFoldDB" id="A0A2R7YSX7"/>
<protein>
    <submittedName>
        <fullName evidence="3">Amidohydrolase</fullName>
    </submittedName>
</protein>